<evidence type="ECO:0000313" key="12">
    <source>
        <dbReference type="Proteomes" id="UP000320333"/>
    </source>
</evidence>
<evidence type="ECO:0000256" key="4">
    <source>
        <dbReference type="ARBA" id="ARBA00022679"/>
    </source>
</evidence>
<keyword evidence="4 11" id="KW-0808">Transferase</keyword>
<dbReference type="InterPro" id="IPR001214">
    <property type="entry name" value="SET_dom"/>
</dbReference>
<dbReference type="GO" id="GO:0032259">
    <property type="term" value="P:methylation"/>
    <property type="evidence" value="ECO:0007669"/>
    <property type="project" value="UniProtKB-KW"/>
</dbReference>
<dbReference type="PANTHER" id="PTHR46223">
    <property type="entry name" value="HISTONE-LYSINE N-METHYLTRANSFERASE SUV39H"/>
    <property type="match status" value="1"/>
</dbReference>
<keyword evidence="3 11" id="KW-0489">Methyltransferase</keyword>
<gene>
    <name evidence="11" type="ORF">CcCBS67573_g04255</name>
</gene>
<dbReference type="GO" id="GO:0042054">
    <property type="term" value="F:histone methyltransferase activity"/>
    <property type="evidence" value="ECO:0007669"/>
    <property type="project" value="InterPro"/>
</dbReference>
<keyword evidence="12" id="KW-1185">Reference proteome</keyword>
<comment type="caution">
    <text evidence="11">The sequence shown here is derived from an EMBL/GenBank/DDBJ whole genome shotgun (WGS) entry which is preliminary data.</text>
</comment>
<feature type="domain" description="Pre-SET" evidence="9">
    <location>
        <begin position="54"/>
        <end position="112"/>
    </location>
</feature>
<reference evidence="11 12" key="1">
    <citation type="journal article" date="2019" name="Sci. Rep.">
        <title>Comparative genomics of chytrid fungi reveal insights into the obligate biotrophic and pathogenic lifestyle of Synchytrium endobioticum.</title>
        <authorList>
            <person name="van de Vossenberg B.T.L.H."/>
            <person name="Warris S."/>
            <person name="Nguyen H.D.T."/>
            <person name="van Gent-Pelzer M.P.E."/>
            <person name="Joly D.L."/>
            <person name="van de Geest H.C."/>
            <person name="Bonants P.J.M."/>
            <person name="Smith D.S."/>
            <person name="Levesque C.A."/>
            <person name="van der Lee T.A.J."/>
        </authorList>
    </citation>
    <scope>NUCLEOTIDE SEQUENCE [LARGE SCALE GENOMIC DNA]</scope>
    <source>
        <strain evidence="11 12">CBS 675.73</strain>
    </source>
</reference>
<feature type="domain" description="Post-SET" evidence="10">
    <location>
        <begin position="261"/>
        <end position="277"/>
    </location>
</feature>
<evidence type="ECO:0000259" key="8">
    <source>
        <dbReference type="PROSITE" id="PS50280"/>
    </source>
</evidence>
<evidence type="ECO:0000256" key="3">
    <source>
        <dbReference type="ARBA" id="ARBA00022603"/>
    </source>
</evidence>
<name>A0A507FFW6_9FUNG</name>
<proteinExistence type="predicted"/>
<keyword evidence="6" id="KW-0479">Metal-binding</keyword>
<accession>A0A507FFW6</accession>
<dbReference type="Proteomes" id="UP000320333">
    <property type="component" value="Unassembled WGS sequence"/>
</dbReference>
<dbReference type="InterPro" id="IPR003616">
    <property type="entry name" value="Post-SET_dom"/>
</dbReference>
<dbReference type="InterPro" id="IPR050973">
    <property type="entry name" value="H3K9_Histone-Lys_N-MTase"/>
</dbReference>
<dbReference type="PROSITE" id="PS50868">
    <property type="entry name" value="POST_SET"/>
    <property type="match status" value="1"/>
</dbReference>
<keyword evidence="5" id="KW-0949">S-adenosyl-L-methionine</keyword>
<dbReference type="InterPro" id="IPR007728">
    <property type="entry name" value="Pre-SET_dom"/>
</dbReference>
<evidence type="ECO:0000259" key="9">
    <source>
        <dbReference type="PROSITE" id="PS50867"/>
    </source>
</evidence>
<dbReference type="PROSITE" id="PS50280">
    <property type="entry name" value="SET"/>
    <property type="match status" value="1"/>
</dbReference>
<dbReference type="GO" id="GO:0008270">
    <property type="term" value="F:zinc ion binding"/>
    <property type="evidence" value="ECO:0007669"/>
    <property type="project" value="InterPro"/>
</dbReference>
<dbReference type="AlphaFoldDB" id="A0A507FFW6"/>
<evidence type="ECO:0000256" key="1">
    <source>
        <dbReference type="ARBA" id="ARBA00004286"/>
    </source>
</evidence>
<protein>
    <submittedName>
        <fullName evidence="11">Histone-lysine N-methyltransferase</fullName>
    </submittedName>
</protein>
<dbReference type="STRING" id="246404.A0A507FFW6"/>
<keyword evidence="2" id="KW-0158">Chromosome</keyword>
<organism evidence="11 12">
    <name type="scientific">Chytriomyces confervae</name>
    <dbReference type="NCBI Taxonomy" id="246404"/>
    <lineage>
        <taxon>Eukaryota</taxon>
        <taxon>Fungi</taxon>
        <taxon>Fungi incertae sedis</taxon>
        <taxon>Chytridiomycota</taxon>
        <taxon>Chytridiomycota incertae sedis</taxon>
        <taxon>Chytridiomycetes</taxon>
        <taxon>Chytridiales</taxon>
        <taxon>Chytriomycetaceae</taxon>
        <taxon>Chytriomyces</taxon>
    </lineage>
</organism>
<dbReference type="EMBL" id="QEAP01000124">
    <property type="protein sequence ID" value="TPX74480.1"/>
    <property type="molecule type" value="Genomic_DNA"/>
</dbReference>
<dbReference type="Gene3D" id="2.170.270.10">
    <property type="entry name" value="SET domain"/>
    <property type="match status" value="1"/>
</dbReference>
<keyword evidence="7" id="KW-0862">Zinc</keyword>
<evidence type="ECO:0000256" key="6">
    <source>
        <dbReference type="ARBA" id="ARBA00022723"/>
    </source>
</evidence>
<dbReference type="PROSITE" id="PS50867">
    <property type="entry name" value="PRE_SET"/>
    <property type="match status" value="1"/>
</dbReference>
<evidence type="ECO:0000256" key="2">
    <source>
        <dbReference type="ARBA" id="ARBA00022454"/>
    </source>
</evidence>
<dbReference type="Pfam" id="PF05033">
    <property type="entry name" value="Pre-SET"/>
    <property type="match status" value="1"/>
</dbReference>
<dbReference type="Pfam" id="PF00856">
    <property type="entry name" value="SET"/>
    <property type="match status" value="1"/>
</dbReference>
<feature type="domain" description="SET" evidence="8">
    <location>
        <begin position="115"/>
        <end position="241"/>
    </location>
</feature>
<evidence type="ECO:0000256" key="5">
    <source>
        <dbReference type="ARBA" id="ARBA00022691"/>
    </source>
</evidence>
<dbReference type="InterPro" id="IPR046341">
    <property type="entry name" value="SET_dom_sf"/>
</dbReference>
<dbReference type="GO" id="GO:0005694">
    <property type="term" value="C:chromosome"/>
    <property type="evidence" value="ECO:0007669"/>
    <property type="project" value="UniProtKB-SubCell"/>
</dbReference>
<dbReference type="OrthoDB" id="308383at2759"/>
<comment type="subcellular location">
    <subcellularLocation>
        <location evidence="1">Chromosome</location>
    </subcellularLocation>
</comment>
<dbReference type="SMART" id="SM00317">
    <property type="entry name" value="SET"/>
    <property type="match status" value="1"/>
</dbReference>
<dbReference type="GO" id="GO:0005634">
    <property type="term" value="C:nucleus"/>
    <property type="evidence" value="ECO:0007669"/>
    <property type="project" value="InterPro"/>
</dbReference>
<evidence type="ECO:0000313" key="11">
    <source>
        <dbReference type="EMBL" id="TPX74480.1"/>
    </source>
</evidence>
<evidence type="ECO:0000256" key="7">
    <source>
        <dbReference type="ARBA" id="ARBA00022833"/>
    </source>
</evidence>
<dbReference type="PANTHER" id="PTHR46223:SF3">
    <property type="entry name" value="HISTONE-LYSINE N-METHYLTRANSFERASE SET-23"/>
    <property type="match status" value="1"/>
</dbReference>
<evidence type="ECO:0000259" key="10">
    <source>
        <dbReference type="PROSITE" id="PS50868"/>
    </source>
</evidence>
<dbReference type="SUPFAM" id="SSF82199">
    <property type="entry name" value="SET domain"/>
    <property type="match status" value="1"/>
</dbReference>
<sequence>MEDISQGAERVRISFSGTAEDAHAAVEGFTYVCSSIADGQIVGSECAYDGCDHTGLSCDDVVCGCVGVHGAAYKRDGTGMLDPSVDDHMPIFECNSNCSCEASCWNRVVGRGLRWKVFVAKHAIRSKGFMLASLDFIPKGAFVLEYAGEIIRADEAERRWEYQRKLKLPNYIICIREHTTSRIFRTNIDPSVVGNAARFINHSCEPNLAFRTVRINSMIPSAALFATQDIPAGQELTFDYGDACLISGEDASLDSRIEKDDRIRCDCGAPSCRQFLPYDVTL</sequence>